<accession>A0ABQ5JT82</accession>
<name>A0ABQ5JT82_9EUKA</name>
<proteinExistence type="predicted"/>
<dbReference type="EMBL" id="BQXS01005803">
    <property type="protein sequence ID" value="GKT14910.1"/>
    <property type="molecule type" value="Genomic_DNA"/>
</dbReference>
<evidence type="ECO:0000313" key="1">
    <source>
        <dbReference type="EMBL" id="GKT14910.1"/>
    </source>
</evidence>
<organism evidence="1 2">
    <name type="scientific">Aduncisulcus paluster</name>
    <dbReference type="NCBI Taxonomy" id="2918883"/>
    <lineage>
        <taxon>Eukaryota</taxon>
        <taxon>Metamonada</taxon>
        <taxon>Carpediemonas-like organisms</taxon>
        <taxon>Aduncisulcus</taxon>
    </lineage>
</organism>
<feature type="non-terminal residue" evidence="1">
    <location>
        <position position="30"/>
    </location>
</feature>
<reference evidence="1" key="1">
    <citation type="submission" date="2022-03" db="EMBL/GenBank/DDBJ databases">
        <title>Draft genome sequence of Aduncisulcus paluster, a free-living microaerophilic Fornicata.</title>
        <authorList>
            <person name="Yuyama I."/>
            <person name="Kume K."/>
            <person name="Tamura T."/>
            <person name="Inagaki Y."/>
            <person name="Hashimoto T."/>
        </authorList>
    </citation>
    <scope>NUCLEOTIDE SEQUENCE</scope>
    <source>
        <strain evidence="1">NY0171</strain>
    </source>
</reference>
<evidence type="ECO:0000313" key="2">
    <source>
        <dbReference type="Proteomes" id="UP001057375"/>
    </source>
</evidence>
<keyword evidence="2" id="KW-1185">Reference proteome</keyword>
<comment type="caution">
    <text evidence="1">The sequence shown here is derived from an EMBL/GenBank/DDBJ whole genome shotgun (WGS) entry which is preliminary data.</text>
</comment>
<dbReference type="Proteomes" id="UP001057375">
    <property type="component" value="Unassembled WGS sequence"/>
</dbReference>
<gene>
    <name evidence="1" type="ORF">ADUPG1_004064</name>
</gene>
<protein>
    <recommendedName>
        <fullName evidence="3">Hydrolase TatD</fullName>
    </recommendedName>
</protein>
<evidence type="ECO:0008006" key="3">
    <source>
        <dbReference type="Google" id="ProtNLM"/>
    </source>
</evidence>
<sequence>MYYDVHTHAFHPKIADKVIQQLHDHYGITA</sequence>